<evidence type="ECO:0000313" key="5">
    <source>
        <dbReference type="Proteomes" id="UP000184184"/>
    </source>
</evidence>
<reference evidence="4 5" key="1">
    <citation type="submission" date="2016-11" db="EMBL/GenBank/DDBJ databases">
        <authorList>
            <person name="Jaros S."/>
            <person name="Januszkiewicz K."/>
            <person name="Wedrychowicz H."/>
        </authorList>
    </citation>
    <scope>NUCLEOTIDE SEQUENCE [LARGE SCALE GENOMIC DNA]</scope>
    <source>
        <strain evidence="4 5">CGMCC 1.10681</strain>
    </source>
</reference>
<dbReference type="CDD" id="cd05379">
    <property type="entry name" value="CAP_bacterial"/>
    <property type="match status" value="1"/>
</dbReference>
<dbReference type="InterPro" id="IPR035940">
    <property type="entry name" value="CAP_sf"/>
</dbReference>
<evidence type="ECO:0000259" key="3">
    <source>
        <dbReference type="Pfam" id="PF00188"/>
    </source>
</evidence>
<dbReference type="SUPFAM" id="SSF55797">
    <property type="entry name" value="PR-1-like"/>
    <property type="match status" value="1"/>
</dbReference>
<dbReference type="STRING" id="1027249.SAMN05216179_3188"/>
<dbReference type="Pfam" id="PF00188">
    <property type="entry name" value="CAP"/>
    <property type="match status" value="1"/>
</dbReference>
<evidence type="ECO:0000256" key="1">
    <source>
        <dbReference type="SAM" id="MobiDB-lite"/>
    </source>
</evidence>
<protein>
    <submittedName>
        <fullName evidence="4">Uncharacterized protein, YkwD family</fullName>
    </submittedName>
</protein>
<feature type="compositionally biased region" description="Basic and acidic residues" evidence="1">
    <location>
        <begin position="64"/>
        <end position="119"/>
    </location>
</feature>
<evidence type="ECO:0000313" key="4">
    <source>
        <dbReference type="EMBL" id="SHN30563.1"/>
    </source>
</evidence>
<organism evidence="4 5">
    <name type="scientific">Gracilibacillus kekensis</name>
    <dbReference type="NCBI Taxonomy" id="1027249"/>
    <lineage>
        <taxon>Bacteria</taxon>
        <taxon>Bacillati</taxon>
        <taxon>Bacillota</taxon>
        <taxon>Bacilli</taxon>
        <taxon>Bacillales</taxon>
        <taxon>Bacillaceae</taxon>
        <taxon>Gracilibacillus</taxon>
    </lineage>
</organism>
<dbReference type="AlphaFoldDB" id="A0A1M7QHN9"/>
<dbReference type="Gene3D" id="3.40.33.10">
    <property type="entry name" value="CAP"/>
    <property type="match status" value="1"/>
</dbReference>
<dbReference type="PANTHER" id="PTHR31157">
    <property type="entry name" value="SCP DOMAIN-CONTAINING PROTEIN"/>
    <property type="match status" value="1"/>
</dbReference>
<gene>
    <name evidence="4" type="ORF">SAMN05216179_3188</name>
</gene>
<dbReference type="InterPro" id="IPR014258">
    <property type="entry name" value="CAP_domain_YkwD-like"/>
</dbReference>
<feature type="compositionally biased region" description="Acidic residues" evidence="1">
    <location>
        <begin position="123"/>
        <end position="133"/>
    </location>
</feature>
<keyword evidence="2" id="KW-0732">Signal</keyword>
<feature type="chain" id="PRO_5038982639" evidence="2">
    <location>
        <begin position="23"/>
        <end position="280"/>
    </location>
</feature>
<feature type="domain" description="SCP" evidence="3">
    <location>
        <begin position="164"/>
        <end position="277"/>
    </location>
</feature>
<keyword evidence="5" id="KW-1185">Reference proteome</keyword>
<evidence type="ECO:0000256" key="2">
    <source>
        <dbReference type="SAM" id="SignalP"/>
    </source>
</evidence>
<sequence length="280" mass="31647">MIKKIFISSLFMGILLVGTGFSSDSTLSANHHVSNQLIQTIKIEKFTESNIQSLIDKFIADVSKKEETTREKNSEKEATQEEETSEKKPKEEKKQEVTQPEPKQKQDTPEQEISEERPASQESENEGNIEPETEATPTTEVTKKETSEEPQQTTEVSQFERQVVDLTNQERQKQGLPALKLDKKLSQVARQKSKDMATNGYFSHNSPTHGSPFDMMQQAGINYRTAGENIAKGQRTPEEVVYGWMNSEGHRANILNGDFTHIGVGYVENGNHWTQQFIGK</sequence>
<dbReference type="RefSeq" id="WP_073202826.1">
    <property type="nucleotide sequence ID" value="NZ_FRCZ01000007.1"/>
</dbReference>
<dbReference type="NCBIfam" id="TIGR02909">
    <property type="entry name" value="spore_YkwD"/>
    <property type="match status" value="1"/>
</dbReference>
<dbReference type="Proteomes" id="UP000184184">
    <property type="component" value="Unassembled WGS sequence"/>
</dbReference>
<dbReference type="EMBL" id="FRCZ01000007">
    <property type="protein sequence ID" value="SHN30563.1"/>
    <property type="molecule type" value="Genomic_DNA"/>
</dbReference>
<accession>A0A1M7QHN9</accession>
<dbReference type="OrthoDB" id="9783944at2"/>
<name>A0A1M7QHN9_9BACI</name>
<feature type="signal peptide" evidence="2">
    <location>
        <begin position="1"/>
        <end position="22"/>
    </location>
</feature>
<proteinExistence type="predicted"/>
<feature type="region of interest" description="Disordered" evidence="1">
    <location>
        <begin position="64"/>
        <end position="158"/>
    </location>
</feature>
<dbReference type="PANTHER" id="PTHR31157:SF1">
    <property type="entry name" value="SCP DOMAIN-CONTAINING PROTEIN"/>
    <property type="match status" value="1"/>
</dbReference>
<dbReference type="InterPro" id="IPR014044">
    <property type="entry name" value="CAP_dom"/>
</dbReference>